<dbReference type="AlphaFoldDB" id="V8ARY2"/>
<dbReference type="Proteomes" id="UP000018692">
    <property type="component" value="Unassembled WGS sequence"/>
</dbReference>
<accession>V8ARY2</accession>
<evidence type="ECO:0000313" key="1">
    <source>
        <dbReference type="EMBL" id="ETD05714.1"/>
    </source>
</evidence>
<dbReference type="EMBL" id="AVFE01000002">
    <property type="protein sequence ID" value="ETD05714.1"/>
    <property type="molecule type" value="Genomic_DNA"/>
</dbReference>
<proteinExistence type="predicted"/>
<organism evidence="1 2">
    <name type="scientific">Lactococcus garvieae TRF1</name>
    <dbReference type="NCBI Taxonomy" id="1380772"/>
    <lineage>
        <taxon>Bacteria</taxon>
        <taxon>Bacillati</taxon>
        <taxon>Bacillota</taxon>
        <taxon>Bacilli</taxon>
        <taxon>Lactobacillales</taxon>
        <taxon>Streptococcaceae</taxon>
        <taxon>Lactococcus</taxon>
    </lineage>
</organism>
<sequence length="29" mass="3675">MQLLLMIINEELENWQEYIMDEFKEKKCI</sequence>
<gene>
    <name evidence="1" type="ORF">N568_0101175</name>
</gene>
<name>V8ARY2_9LACT</name>
<reference evidence="1 2" key="1">
    <citation type="submission" date="2013-07" db="EMBL/GenBank/DDBJ databases">
        <title>Isolation of Lactococcus garvieae strain TRF1 from the fecal material of a timber rattlesnake.</title>
        <authorList>
            <person name="McLaughlin R.W."/>
            <person name="Cochran P.A."/>
            <person name="Dowd S.E."/>
        </authorList>
    </citation>
    <scope>NUCLEOTIDE SEQUENCE [LARGE SCALE GENOMIC DNA]</scope>
    <source>
        <strain evidence="1 2">TRF1</strain>
    </source>
</reference>
<protein>
    <submittedName>
        <fullName evidence="1">Uncharacterized protein</fullName>
    </submittedName>
</protein>
<comment type="caution">
    <text evidence="1">The sequence shown here is derived from an EMBL/GenBank/DDBJ whole genome shotgun (WGS) entry which is preliminary data.</text>
</comment>
<evidence type="ECO:0000313" key="2">
    <source>
        <dbReference type="Proteomes" id="UP000018692"/>
    </source>
</evidence>